<dbReference type="EMBL" id="JAJFAZ020000006">
    <property type="protein sequence ID" value="KAI5322258.1"/>
    <property type="molecule type" value="Genomic_DNA"/>
</dbReference>
<name>A0AAD4VD02_PRUDU</name>
<dbReference type="GO" id="GO:0070765">
    <property type="term" value="C:gamma-secretase complex"/>
    <property type="evidence" value="ECO:0007669"/>
    <property type="project" value="TreeGrafter"/>
</dbReference>
<dbReference type="GO" id="GO:0016485">
    <property type="term" value="P:protein processing"/>
    <property type="evidence" value="ECO:0007669"/>
    <property type="project" value="InterPro"/>
</dbReference>
<comment type="caution">
    <text evidence="2">The sequence shown here is derived from an EMBL/GenBank/DDBJ whole genome shotgun (WGS) entry which is preliminary data.</text>
</comment>
<keyword evidence="1" id="KW-1133">Transmembrane helix</keyword>
<dbReference type="GO" id="GO:0006509">
    <property type="term" value="P:membrane protein ectodomain proteolysis"/>
    <property type="evidence" value="ECO:0007669"/>
    <property type="project" value="TreeGrafter"/>
</dbReference>
<gene>
    <name evidence="2" type="ORF">L3X38_031330</name>
</gene>
<dbReference type="GO" id="GO:0042500">
    <property type="term" value="F:aspartic endopeptidase activity, intramembrane cleaving"/>
    <property type="evidence" value="ECO:0007669"/>
    <property type="project" value="InterPro"/>
</dbReference>
<sequence>MASLHTLTRRPLVTGQEANAEAAAYVLPFFSNNGCSFASATAVCPWRTKNRVTVMRISEKEPKRMISYMAERVVGTGSFGIVFQAKCIETGETVTSIATIAYTEATSDSSWDKFVGAVLNSLVFVAVITIVTFVLVLLFYLRCTEFLKIYMGSSSFVVLGLRW</sequence>
<dbReference type="AlphaFoldDB" id="A0AAD4VD02"/>
<dbReference type="Proteomes" id="UP001054821">
    <property type="component" value="Chromosome 6"/>
</dbReference>
<dbReference type="PANTHER" id="PTHR10202:SF13">
    <property type="entry name" value="PRESENILIN HOMOLOG"/>
    <property type="match status" value="1"/>
</dbReference>
<evidence type="ECO:0000313" key="2">
    <source>
        <dbReference type="EMBL" id="KAI5322258.1"/>
    </source>
</evidence>
<dbReference type="Pfam" id="PF01080">
    <property type="entry name" value="Presenilin"/>
    <property type="match status" value="1"/>
</dbReference>
<keyword evidence="3" id="KW-1185">Reference proteome</keyword>
<dbReference type="PANTHER" id="PTHR10202">
    <property type="entry name" value="PRESENILIN"/>
    <property type="match status" value="1"/>
</dbReference>
<reference evidence="2 3" key="1">
    <citation type="journal article" date="2022" name="G3 (Bethesda)">
        <title>Whole-genome sequence and methylome profiling of the almond [Prunus dulcis (Mill.) D.A. Webb] cultivar 'Nonpareil'.</title>
        <authorList>
            <person name="D'Amico-Willman K.M."/>
            <person name="Ouma W.Z."/>
            <person name="Meulia T."/>
            <person name="Sideli G.M."/>
            <person name="Gradziel T.M."/>
            <person name="Fresnedo-Ramirez J."/>
        </authorList>
    </citation>
    <scope>NUCLEOTIDE SEQUENCE [LARGE SCALE GENOMIC DNA]</scope>
    <source>
        <strain evidence="2">Clone GOH B32 T37-40</strain>
    </source>
</reference>
<accession>A0AAD4VD02</accession>
<feature type="transmembrane region" description="Helical" evidence="1">
    <location>
        <begin position="117"/>
        <end position="141"/>
    </location>
</feature>
<dbReference type="Gene3D" id="3.30.200.20">
    <property type="entry name" value="Phosphorylase Kinase, domain 1"/>
    <property type="match status" value="1"/>
</dbReference>
<organism evidence="2 3">
    <name type="scientific">Prunus dulcis</name>
    <name type="common">Almond</name>
    <name type="synonym">Amygdalus dulcis</name>
    <dbReference type="NCBI Taxonomy" id="3755"/>
    <lineage>
        <taxon>Eukaryota</taxon>
        <taxon>Viridiplantae</taxon>
        <taxon>Streptophyta</taxon>
        <taxon>Embryophyta</taxon>
        <taxon>Tracheophyta</taxon>
        <taxon>Spermatophyta</taxon>
        <taxon>Magnoliopsida</taxon>
        <taxon>eudicotyledons</taxon>
        <taxon>Gunneridae</taxon>
        <taxon>Pentapetalae</taxon>
        <taxon>rosids</taxon>
        <taxon>fabids</taxon>
        <taxon>Rosales</taxon>
        <taxon>Rosaceae</taxon>
        <taxon>Amygdaloideae</taxon>
        <taxon>Amygdaleae</taxon>
        <taxon>Prunus</taxon>
    </lineage>
</organism>
<keyword evidence="1" id="KW-0812">Transmembrane</keyword>
<evidence type="ECO:0000256" key="1">
    <source>
        <dbReference type="SAM" id="Phobius"/>
    </source>
</evidence>
<evidence type="ECO:0000313" key="3">
    <source>
        <dbReference type="Proteomes" id="UP001054821"/>
    </source>
</evidence>
<keyword evidence="1" id="KW-0472">Membrane</keyword>
<protein>
    <recommendedName>
        <fullName evidence="4">Protein kinase domain-containing protein</fullName>
    </recommendedName>
</protein>
<proteinExistence type="predicted"/>
<dbReference type="InterPro" id="IPR001108">
    <property type="entry name" value="Peptidase_A22A"/>
</dbReference>
<evidence type="ECO:0008006" key="4">
    <source>
        <dbReference type="Google" id="ProtNLM"/>
    </source>
</evidence>